<dbReference type="Proteomes" id="UP001149090">
    <property type="component" value="Unassembled WGS sequence"/>
</dbReference>
<dbReference type="InterPro" id="IPR011989">
    <property type="entry name" value="ARM-like"/>
</dbReference>
<evidence type="ECO:0000256" key="5">
    <source>
        <dbReference type="ARBA" id="ARBA00022927"/>
    </source>
</evidence>
<dbReference type="OrthoDB" id="543373at2759"/>
<reference evidence="6" key="1">
    <citation type="submission" date="2022-10" db="EMBL/GenBank/DDBJ databases">
        <title>Novel sulphate-reducing endosymbionts in the free-living metamonad Anaeramoeba.</title>
        <authorList>
            <person name="Jerlstrom-Hultqvist J."/>
            <person name="Cepicka I."/>
            <person name="Gallot-Lavallee L."/>
            <person name="Salas-Leiva D."/>
            <person name="Curtis B.A."/>
            <person name="Zahonova K."/>
            <person name="Pipaliya S."/>
            <person name="Dacks J."/>
            <person name="Roger A.J."/>
        </authorList>
    </citation>
    <scope>NUCLEOTIDE SEQUENCE</scope>
    <source>
        <strain evidence="6">BMAN</strain>
    </source>
</reference>
<keyword evidence="2" id="KW-0813">Transport</keyword>
<keyword evidence="4" id="KW-0677">Repeat</keyword>
<keyword evidence="5" id="KW-0653">Protein transport</keyword>
<dbReference type="InterPro" id="IPR016024">
    <property type="entry name" value="ARM-type_fold"/>
</dbReference>
<accession>A0A9Q0LS52</accession>
<protein>
    <submittedName>
        <fullName evidence="6">Karyopherin (Importin) beta 3</fullName>
    </submittedName>
</protein>
<sequence length="1034" mass="121340">MQNFNNLENILLKILSPNNEERKNSEQKYWDLCDFSTQEMILKLISTFEITKHLPVKLLSMVLLRQIFYKDIFQENESEKNWNKFSQDQQNSIIEKLIQFLNLDEKIIVKRKVCDLIVILVQDFDETTWQQMFKFILDQLQDSNIKDLMLYLLEQIVFYSPSIFENITNELFQIQSNFIHENNPFQIRLLSFNLICSQVQIAKKNERDSLKIASFFNSKFLVTFIEKADQNLLENFNEDILRNLILLPIEMMLEIEENEDWENEELLPSSFKTAQTNLQIISKTFQEPILSIISSILQELFSSQNWKNIIVGLGIISAISEGIPNILVDQVQEIVQEIQPFSQNSNPRILYQLYLSISQICIHLSPQAQKKTNQILIPIISLGINQMNYPKIQIAALDALIDFCYYSSSNTILTPFAQEILENLMQLISCDIIEVQEKIITAISFIAQASKNQFEQYYHSLMDFLKRIYLLANKIEFQTLKAKTFLCMGLIGNAVGKPVFAKDAIEIMESFDSNDFSFEENSQCTLYILRSWKKILNILNTDFYPFLQKIFPIVFQQAAKQPDMFLVTPFNESHLDPKDHDFIILGDQKIAIRNSSIKEKYQSLKIIDQVVDIFSEIPFEFIQETQNIIISNYTFIYDENIRIICAEITIKLLKIYLNLQNKQNVNQDELFKNIHSLLLQIFQYLSIAINQEIEPRVIQMFTWSFKKLLKLSQNTFGSDFLEPFIQILFNIIKEGFERISRIFNNNDSPDLEMEKIIKQSTKTERWIQFNISKILSLINIFHHNHFIQINGNGLFDLFKNYLIPNQLNSPVIQEFLIDFILILLNSDEPQLIQPIISEWTPYIISNSNISNYFVSKKFVDFINLFSTKYTQLFLPFAQDSLIRLHLFISSDFQHFPQKLIEEVQDLHDFAIFVFGNVCKNSHQTIDFQDSFHNWLIQIPLLVNNTSTNQIYQLFWEFIETKNEQVFGQDLSQLPIILSIIANSFSFPSQIIEESVLSNFVMFLKELKENLSEDQFSQLMNSLEPQLSSKLTNFF</sequence>
<organism evidence="6 7">
    <name type="scientific">Anaeramoeba ignava</name>
    <name type="common">Anaerobic marine amoeba</name>
    <dbReference type="NCBI Taxonomy" id="1746090"/>
    <lineage>
        <taxon>Eukaryota</taxon>
        <taxon>Metamonada</taxon>
        <taxon>Anaeramoebidae</taxon>
        <taxon>Anaeramoeba</taxon>
    </lineage>
</organism>
<dbReference type="InterPro" id="IPR040122">
    <property type="entry name" value="Importin_beta"/>
</dbReference>
<evidence type="ECO:0000313" key="7">
    <source>
        <dbReference type="Proteomes" id="UP001149090"/>
    </source>
</evidence>
<evidence type="ECO:0000256" key="1">
    <source>
        <dbReference type="ARBA" id="ARBA00004496"/>
    </source>
</evidence>
<evidence type="ECO:0000256" key="3">
    <source>
        <dbReference type="ARBA" id="ARBA00022490"/>
    </source>
</evidence>
<dbReference type="GO" id="GO:0006606">
    <property type="term" value="P:protein import into nucleus"/>
    <property type="evidence" value="ECO:0007669"/>
    <property type="project" value="InterPro"/>
</dbReference>
<dbReference type="SUPFAM" id="SSF48371">
    <property type="entry name" value="ARM repeat"/>
    <property type="match status" value="2"/>
</dbReference>
<gene>
    <name evidence="6" type="ORF">M0811_04554</name>
</gene>
<comment type="subcellular location">
    <subcellularLocation>
        <location evidence="1">Cytoplasm</location>
    </subcellularLocation>
</comment>
<evidence type="ECO:0000313" key="6">
    <source>
        <dbReference type="EMBL" id="KAJ5078831.1"/>
    </source>
</evidence>
<dbReference type="EMBL" id="JAPDFW010000044">
    <property type="protein sequence ID" value="KAJ5078831.1"/>
    <property type="molecule type" value="Genomic_DNA"/>
</dbReference>
<keyword evidence="7" id="KW-1185">Reference proteome</keyword>
<keyword evidence="3" id="KW-0963">Cytoplasm</keyword>
<evidence type="ECO:0000256" key="2">
    <source>
        <dbReference type="ARBA" id="ARBA00022448"/>
    </source>
</evidence>
<dbReference type="PANTHER" id="PTHR10527">
    <property type="entry name" value="IMPORTIN BETA"/>
    <property type="match status" value="1"/>
</dbReference>
<comment type="caution">
    <text evidence="6">The sequence shown here is derived from an EMBL/GenBank/DDBJ whole genome shotgun (WGS) entry which is preliminary data.</text>
</comment>
<evidence type="ECO:0000256" key="4">
    <source>
        <dbReference type="ARBA" id="ARBA00022737"/>
    </source>
</evidence>
<dbReference type="AlphaFoldDB" id="A0A9Q0LS52"/>
<dbReference type="GO" id="GO:0005737">
    <property type="term" value="C:cytoplasm"/>
    <property type="evidence" value="ECO:0007669"/>
    <property type="project" value="UniProtKB-SubCell"/>
</dbReference>
<dbReference type="Gene3D" id="1.25.10.10">
    <property type="entry name" value="Leucine-rich Repeat Variant"/>
    <property type="match status" value="2"/>
</dbReference>
<dbReference type="OMA" id="CERMSHE"/>
<proteinExistence type="predicted"/>
<name>A0A9Q0LS52_ANAIG</name>